<gene>
    <name evidence="2" type="ordered locus">Sinac_0952</name>
</gene>
<keyword evidence="3" id="KW-1185">Reference proteome</keyword>
<dbReference type="Gene3D" id="3.40.50.880">
    <property type="match status" value="1"/>
</dbReference>
<dbReference type="InterPro" id="IPR036380">
    <property type="entry name" value="Isochorismatase-like_sf"/>
</dbReference>
<name>L0D909_SINAD</name>
<evidence type="ECO:0000259" key="1">
    <source>
        <dbReference type="Pfam" id="PF06283"/>
    </source>
</evidence>
<dbReference type="AlphaFoldDB" id="L0D909"/>
<reference evidence="2 3" key="1">
    <citation type="submission" date="2012-02" db="EMBL/GenBank/DDBJ databases">
        <title>Complete sequence of chromosome of Singulisphaera acidiphila DSM 18658.</title>
        <authorList>
            <consortium name="US DOE Joint Genome Institute (JGI-PGF)"/>
            <person name="Lucas S."/>
            <person name="Copeland A."/>
            <person name="Lapidus A."/>
            <person name="Glavina del Rio T."/>
            <person name="Dalin E."/>
            <person name="Tice H."/>
            <person name="Bruce D."/>
            <person name="Goodwin L."/>
            <person name="Pitluck S."/>
            <person name="Peters L."/>
            <person name="Ovchinnikova G."/>
            <person name="Chertkov O."/>
            <person name="Kyrpides N."/>
            <person name="Mavromatis K."/>
            <person name="Ivanova N."/>
            <person name="Brettin T."/>
            <person name="Detter J.C."/>
            <person name="Han C."/>
            <person name="Larimer F."/>
            <person name="Land M."/>
            <person name="Hauser L."/>
            <person name="Markowitz V."/>
            <person name="Cheng J.-F."/>
            <person name="Hugenholtz P."/>
            <person name="Woyke T."/>
            <person name="Wu D."/>
            <person name="Tindall B."/>
            <person name="Pomrenke H."/>
            <person name="Brambilla E."/>
            <person name="Klenk H.-P."/>
            <person name="Eisen J.A."/>
        </authorList>
    </citation>
    <scope>NUCLEOTIDE SEQUENCE [LARGE SCALE GENOMIC DNA]</scope>
    <source>
        <strain evidence="3">ATCC BAA-1392 / DSM 18658 / VKM B-2454 / MOB10</strain>
    </source>
</reference>
<proteinExistence type="predicted"/>
<dbReference type="Proteomes" id="UP000010798">
    <property type="component" value="Chromosome"/>
</dbReference>
<dbReference type="SUPFAM" id="SSF52499">
    <property type="entry name" value="Isochorismatase-like hydrolases"/>
    <property type="match status" value="1"/>
</dbReference>
<dbReference type="eggNOG" id="COG3828">
    <property type="taxonomic scope" value="Bacteria"/>
</dbReference>
<sequence length="561" mass="61151">MRTVRLNFDRCWRRSLLPALLLLLAAFGQALPAVGAGPKLDFRLRSRVETGPASGRYQVVEQAEAWEPAETAIIVCDMWDLHHCFNAVRRAEEMAPRMDQVLKIARDQGVQIIHAPSSCMDAYKDHPARRRALETPRSKTLPAEIGKWCYQIPAEEKGTYPIDQSNGGEDDDPAEHAAWAAKLTAMGRNPKAPWKSQTELLTIVPETDLISDSGEEIWSILEQRGIKNVVLMGVHLNMCVLGRPFGLRQMAKNGRHVVLMRDMTDTMYDPHSAPRVSHFAGTDLMVEHVEKFVCPTVTSDQLLGGAPARFQGDKRPHVVFVIAEDEYKTETTLPVFASSQLGRDYHVSYVLGNAKERNDLPGLGILTVADAAVVSVRRRVLPDAQVAALRAFVSSGKPVIGIRTASHAFAASGNKVAPAGHTSWEAFDAEVLGGSYHGHHKAGENVKVEPSPTEPPHPILQGVDATKLVGHGSLYKVSPLAKTATPLLIGTIPGQPSEPIAWVNAPATGGQVFYTSLGHVDDFADSQFNRLLRNAIDWACGRGGPSVASVDRKVEVSSPEK</sequence>
<dbReference type="KEGG" id="saci:Sinac_0952"/>
<protein>
    <submittedName>
        <fullName evidence="2">Nicotinamidase-like amidase</fullName>
    </submittedName>
</protein>
<organism evidence="2 3">
    <name type="scientific">Singulisphaera acidiphila (strain ATCC BAA-1392 / DSM 18658 / VKM B-2454 / MOB10)</name>
    <dbReference type="NCBI Taxonomy" id="886293"/>
    <lineage>
        <taxon>Bacteria</taxon>
        <taxon>Pseudomonadati</taxon>
        <taxon>Planctomycetota</taxon>
        <taxon>Planctomycetia</taxon>
        <taxon>Isosphaerales</taxon>
        <taxon>Isosphaeraceae</taxon>
        <taxon>Singulisphaera</taxon>
    </lineage>
</organism>
<evidence type="ECO:0000313" key="3">
    <source>
        <dbReference type="Proteomes" id="UP000010798"/>
    </source>
</evidence>
<dbReference type="Pfam" id="PF06283">
    <property type="entry name" value="ThuA"/>
    <property type="match status" value="1"/>
</dbReference>
<dbReference type="RefSeq" id="WP_015244533.1">
    <property type="nucleotide sequence ID" value="NC_019892.1"/>
</dbReference>
<accession>L0D909</accession>
<dbReference type="Gene3D" id="3.40.50.850">
    <property type="entry name" value="Isochorismatase-like"/>
    <property type="match status" value="1"/>
</dbReference>
<dbReference type="HOGENOM" id="CLU_515660_0_0_0"/>
<evidence type="ECO:0000313" key="2">
    <source>
        <dbReference type="EMBL" id="AGA25355.1"/>
    </source>
</evidence>
<dbReference type="OrthoDB" id="272395at2"/>
<dbReference type="InterPro" id="IPR029010">
    <property type="entry name" value="ThuA-like"/>
</dbReference>
<dbReference type="STRING" id="886293.Sinac_0952"/>
<dbReference type="eggNOG" id="COG1335">
    <property type="taxonomic scope" value="Bacteria"/>
</dbReference>
<dbReference type="InterPro" id="IPR029062">
    <property type="entry name" value="Class_I_gatase-like"/>
</dbReference>
<dbReference type="SUPFAM" id="SSF52317">
    <property type="entry name" value="Class I glutamine amidotransferase-like"/>
    <property type="match status" value="1"/>
</dbReference>
<dbReference type="EMBL" id="CP003364">
    <property type="protein sequence ID" value="AGA25355.1"/>
    <property type="molecule type" value="Genomic_DNA"/>
</dbReference>
<feature type="domain" description="ThuA-like" evidence="1">
    <location>
        <begin position="373"/>
        <end position="539"/>
    </location>
</feature>